<dbReference type="Proteomes" id="UP000294662">
    <property type="component" value="Unassembled WGS sequence"/>
</dbReference>
<dbReference type="RefSeq" id="WP_132828228.1">
    <property type="nucleotide sequence ID" value="NZ_SMFP01000004.1"/>
</dbReference>
<comment type="caution">
    <text evidence="1">The sequence shown here is derived from an EMBL/GenBank/DDBJ whole genome shotgun (WGS) entry which is preliminary data.</text>
</comment>
<name>A0A4V2Z843_9RHOB</name>
<proteinExistence type="predicted"/>
<dbReference type="OrthoDB" id="7858789at2"/>
<gene>
    <name evidence="1" type="ORF">E1B25_07920</name>
</gene>
<dbReference type="EMBL" id="SMFP01000004">
    <property type="protein sequence ID" value="TDE38936.1"/>
    <property type="molecule type" value="Genomic_DNA"/>
</dbReference>
<keyword evidence="2" id="KW-1185">Reference proteome</keyword>
<evidence type="ECO:0000313" key="2">
    <source>
        <dbReference type="Proteomes" id="UP000294662"/>
    </source>
</evidence>
<protein>
    <submittedName>
        <fullName evidence="1">Uncharacterized protein</fullName>
    </submittedName>
</protein>
<organism evidence="1 2">
    <name type="scientific">Antarcticimicrobium sediminis</name>
    <dbReference type="NCBI Taxonomy" id="2546227"/>
    <lineage>
        <taxon>Bacteria</taxon>
        <taxon>Pseudomonadati</taxon>
        <taxon>Pseudomonadota</taxon>
        <taxon>Alphaproteobacteria</taxon>
        <taxon>Rhodobacterales</taxon>
        <taxon>Paracoccaceae</taxon>
        <taxon>Antarcticimicrobium</taxon>
    </lineage>
</organism>
<dbReference type="AlphaFoldDB" id="A0A4V2Z843"/>
<reference evidence="1 2" key="1">
    <citation type="submission" date="2019-03" db="EMBL/GenBank/DDBJ databases">
        <authorList>
            <person name="Zhang S."/>
        </authorList>
    </citation>
    <scope>NUCLEOTIDE SEQUENCE [LARGE SCALE GENOMIC DNA]</scope>
    <source>
        <strain evidence="1 2">S4J41</strain>
    </source>
</reference>
<sequence length="144" mass="15521">MNSIVFTDFVTPASGASRHNTALGRFGTWFDAEIGNLEDLLDISGHEDAIDDLEVLHALQLDADATPDDVGRLLSKALASLERLLERVRTIPIETAGPASSDLDVWVCTSRIRLEDIVAALRDAQVVRGGAGVPGKRPGFYHIS</sequence>
<evidence type="ECO:0000313" key="1">
    <source>
        <dbReference type="EMBL" id="TDE38936.1"/>
    </source>
</evidence>
<accession>A0A4V2Z843</accession>